<dbReference type="AlphaFoldDB" id="A0A0B2ADL8"/>
<keyword evidence="3" id="KW-1185">Reference proteome</keyword>
<protein>
    <submittedName>
        <fullName evidence="2">Uncharacterized protein</fullName>
    </submittedName>
</protein>
<evidence type="ECO:0000313" key="2">
    <source>
        <dbReference type="EMBL" id="KHK99907.1"/>
    </source>
</evidence>
<sequence>MFSTPSKAVRKADRPRVCPSIRPARSSAAGPDDCTAAFPGTQSTRHASFSSAAATPRRKCVLPANRRPTTSIDQPDLNRSTAACSACALIDT</sequence>
<gene>
    <name evidence="2" type="ORF">LK09_00820</name>
</gene>
<proteinExistence type="predicted"/>
<comment type="caution">
    <text evidence="2">The sequence shown here is derived from an EMBL/GenBank/DDBJ whole genome shotgun (WGS) entry which is preliminary data.</text>
</comment>
<dbReference type="Proteomes" id="UP000031030">
    <property type="component" value="Unassembled WGS sequence"/>
</dbReference>
<organism evidence="2 3">
    <name type="scientific">Microbacterium mangrovi</name>
    <dbReference type="NCBI Taxonomy" id="1348253"/>
    <lineage>
        <taxon>Bacteria</taxon>
        <taxon>Bacillati</taxon>
        <taxon>Actinomycetota</taxon>
        <taxon>Actinomycetes</taxon>
        <taxon>Micrococcales</taxon>
        <taxon>Microbacteriaceae</taxon>
        <taxon>Microbacterium</taxon>
    </lineage>
</organism>
<reference evidence="2 3" key="1">
    <citation type="submission" date="2014-11" db="EMBL/GenBank/DDBJ databases">
        <title>Genome sequence of Microbacterium mangrovi MUSC 115(T).</title>
        <authorList>
            <person name="Lee L.-H."/>
        </authorList>
    </citation>
    <scope>NUCLEOTIDE SEQUENCE [LARGE SCALE GENOMIC DNA]</scope>
    <source>
        <strain evidence="2 3">MUSC 115</strain>
    </source>
</reference>
<accession>A0A0B2ADL8</accession>
<evidence type="ECO:0000256" key="1">
    <source>
        <dbReference type="SAM" id="MobiDB-lite"/>
    </source>
</evidence>
<evidence type="ECO:0000313" key="3">
    <source>
        <dbReference type="Proteomes" id="UP000031030"/>
    </source>
</evidence>
<dbReference type="EMBL" id="JTDK01000001">
    <property type="protein sequence ID" value="KHK99907.1"/>
    <property type="molecule type" value="Genomic_DNA"/>
</dbReference>
<name>A0A0B2ADL8_9MICO</name>
<feature type="region of interest" description="Disordered" evidence="1">
    <location>
        <begin position="1"/>
        <end position="33"/>
    </location>
</feature>